<dbReference type="Proteomes" id="UP000681720">
    <property type="component" value="Unassembled WGS sequence"/>
</dbReference>
<protein>
    <submittedName>
        <fullName evidence="2">Uncharacterized protein</fullName>
    </submittedName>
</protein>
<sequence length="53" mass="6500">FILFDINSSTDDKRFRTNYDKIGSKQIYEQLVEYNRVQNQSEFERTIHICPIW</sequence>
<organism evidence="2 3">
    <name type="scientific">Rotaria magnacalcarata</name>
    <dbReference type="NCBI Taxonomy" id="392030"/>
    <lineage>
        <taxon>Eukaryota</taxon>
        <taxon>Metazoa</taxon>
        <taxon>Spiralia</taxon>
        <taxon>Gnathifera</taxon>
        <taxon>Rotifera</taxon>
        <taxon>Eurotatoria</taxon>
        <taxon>Bdelloidea</taxon>
        <taxon>Philodinida</taxon>
        <taxon>Philodinidae</taxon>
        <taxon>Rotaria</taxon>
    </lineage>
</organism>
<dbReference type="EMBL" id="CAJOBI010173044">
    <property type="protein sequence ID" value="CAF4896994.1"/>
    <property type="molecule type" value="Genomic_DNA"/>
</dbReference>
<dbReference type="EMBL" id="CAJOBJ010157556">
    <property type="protein sequence ID" value="CAF4832424.1"/>
    <property type="molecule type" value="Genomic_DNA"/>
</dbReference>
<name>A0A8S3CJ90_9BILA</name>
<comment type="caution">
    <text evidence="2">The sequence shown here is derived from an EMBL/GenBank/DDBJ whole genome shotgun (WGS) entry which is preliminary data.</text>
</comment>
<proteinExistence type="predicted"/>
<evidence type="ECO:0000313" key="2">
    <source>
        <dbReference type="EMBL" id="CAF4896994.1"/>
    </source>
</evidence>
<reference evidence="2" key="1">
    <citation type="submission" date="2021-02" db="EMBL/GenBank/DDBJ databases">
        <authorList>
            <person name="Nowell W R."/>
        </authorList>
    </citation>
    <scope>NUCLEOTIDE SEQUENCE</scope>
</reference>
<feature type="non-terminal residue" evidence="2">
    <location>
        <position position="1"/>
    </location>
</feature>
<gene>
    <name evidence="1" type="ORF">GIL414_LOCUS48525</name>
    <name evidence="2" type="ORF">SMN809_LOCUS51551</name>
</gene>
<evidence type="ECO:0000313" key="1">
    <source>
        <dbReference type="EMBL" id="CAF4832424.1"/>
    </source>
</evidence>
<dbReference type="Proteomes" id="UP000676336">
    <property type="component" value="Unassembled WGS sequence"/>
</dbReference>
<evidence type="ECO:0000313" key="3">
    <source>
        <dbReference type="Proteomes" id="UP000676336"/>
    </source>
</evidence>
<dbReference type="AlphaFoldDB" id="A0A8S3CJ90"/>
<accession>A0A8S3CJ90</accession>